<comment type="caution">
    <text evidence="1">The sequence shown here is derived from an EMBL/GenBank/DDBJ whole genome shotgun (WGS) entry which is preliminary data.</text>
</comment>
<reference evidence="1" key="1">
    <citation type="submission" date="2021-05" db="EMBL/GenBank/DDBJ databases">
        <authorList>
            <person name="Pietrasiak N."/>
            <person name="Ward R."/>
            <person name="Stajich J.E."/>
            <person name="Kurbessoian T."/>
        </authorList>
    </citation>
    <scope>NUCLEOTIDE SEQUENCE</scope>
    <source>
        <strain evidence="1">GSE-NOS-MK-12-04C</strain>
    </source>
</reference>
<dbReference type="AlphaFoldDB" id="A0A951QNG3"/>
<organism evidence="1 2">
    <name type="scientific">Cyanomargarita calcarea GSE-NOS-MK-12-04C</name>
    <dbReference type="NCBI Taxonomy" id="2839659"/>
    <lineage>
        <taxon>Bacteria</taxon>
        <taxon>Bacillati</taxon>
        <taxon>Cyanobacteriota</taxon>
        <taxon>Cyanophyceae</taxon>
        <taxon>Nostocales</taxon>
        <taxon>Cyanomargaritaceae</taxon>
        <taxon>Cyanomargarita</taxon>
    </lineage>
</organism>
<reference evidence="1" key="2">
    <citation type="journal article" date="2022" name="Microbiol. Resour. Announc.">
        <title>Metagenome Sequencing to Explore Phylogenomics of Terrestrial Cyanobacteria.</title>
        <authorList>
            <person name="Ward R.D."/>
            <person name="Stajich J.E."/>
            <person name="Johansen J.R."/>
            <person name="Huntemann M."/>
            <person name="Clum A."/>
            <person name="Foster B."/>
            <person name="Foster B."/>
            <person name="Roux S."/>
            <person name="Palaniappan K."/>
            <person name="Varghese N."/>
            <person name="Mukherjee S."/>
            <person name="Reddy T.B.K."/>
            <person name="Daum C."/>
            <person name="Copeland A."/>
            <person name="Chen I.A."/>
            <person name="Ivanova N.N."/>
            <person name="Kyrpides N.C."/>
            <person name="Shapiro N."/>
            <person name="Eloe-Fadrosh E.A."/>
            <person name="Pietrasiak N."/>
        </authorList>
    </citation>
    <scope>NUCLEOTIDE SEQUENCE</scope>
    <source>
        <strain evidence="1">GSE-NOS-MK-12-04C</strain>
    </source>
</reference>
<gene>
    <name evidence="1" type="ORF">KME60_15045</name>
</gene>
<dbReference type="EMBL" id="JAHHGZ010000014">
    <property type="protein sequence ID" value="MBW4668701.1"/>
    <property type="molecule type" value="Genomic_DNA"/>
</dbReference>
<dbReference type="Proteomes" id="UP000729701">
    <property type="component" value="Unassembled WGS sequence"/>
</dbReference>
<protein>
    <submittedName>
        <fullName evidence="1">Uncharacterized protein</fullName>
    </submittedName>
</protein>
<evidence type="ECO:0000313" key="2">
    <source>
        <dbReference type="Proteomes" id="UP000729701"/>
    </source>
</evidence>
<name>A0A951QNG3_9CYAN</name>
<sequence length="207" mass="23901">MIITNEIRWFHPGKIPKEVRLWFEQNCLIKPSPPEERTDVYLYSPGCDFLGIKLRQGRLEVKWCQAELGVVRFGELIEGNAEKWGKWLCEDSTGESFQPETVLTKPSWISVHKVRYAQLYQVLPDLSAQRVPANEGIKNACSVELTQLAIDDNDWWSLALEARGDDTRVMDNLQITGSLIFDTIDFVQLLRKNSYPYPKWLQLATDI</sequence>
<accession>A0A951QNG3</accession>
<proteinExistence type="predicted"/>
<evidence type="ECO:0000313" key="1">
    <source>
        <dbReference type="EMBL" id="MBW4668701.1"/>
    </source>
</evidence>